<name>A0ABS6RU75_9BACT</name>
<protein>
    <submittedName>
        <fullName evidence="1">Uncharacterized protein</fullName>
    </submittedName>
</protein>
<comment type="caution">
    <text evidence="1">The sequence shown here is derived from an EMBL/GenBank/DDBJ whole genome shotgun (WGS) entry which is preliminary data.</text>
</comment>
<sequence>MSIDNIIEYYDEARKSNISIIINSSSMVQAIGFCFKDNPFPLSDIFSTEMKTFIAMPPGFRGVPFPIQGVYQGFTPPPIDPAGHTRKGCSGCGQQKEVKETVKADGSRVIITTEVIKPQSTEQTQ</sequence>
<organism evidence="1 2">
    <name type="scientific">Candidatus Magnetobacterium casense</name>
    <dbReference type="NCBI Taxonomy" id="1455061"/>
    <lineage>
        <taxon>Bacteria</taxon>
        <taxon>Pseudomonadati</taxon>
        <taxon>Nitrospirota</taxon>
        <taxon>Thermodesulfovibrionia</taxon>
        <taxon>Thermodesulfovibrionales</taxon>
        <taxon>Candidatus Magnetobacteriaceae</taxon>
        <taxon>Candidatus Magnetobacterium</taxon>
    </lineage>
</organism>
<dbReference type="Proteomes" id="UP001196980">
    <property type="component" value="Unassembled WGS sequence"/>
</dbReference>
<reference evidence="1 2" key="1">
    <citation type="journal article" date="2020" name="J Geophys Res Biogeosci">
        <title>Magnetotaxis as an Adaptation to Enable Bacterial Shuttling of Microbial Sulfur and Sulfur Cycling Across Aquatic Oxic#Anoxic Interfaces.</title>
        <authorList>
            <person name="Li J."/>
            <person name="Liu P."/>
            <person name="Wang J."/>
            <person name="Roberts A.P."/>
            <person name="Pan Y."/>
        </authorList>
    </citation>
    <scope>NUCLEOTIDE SEQUENCE [LARGE SCALE GENOMIC DNA]</scope>
    <source>
        <strain evidence="1 2">MYR-1_YQ</strain>
    </source>
</reference>
<accession>A0ABS6RU75</accession>
<keyword evidence="2" id="KW-1185">Reference proteome</keyword>
<dbReference type="EMBL" id="JABXWD010000010">
    <property type="protein sequence ID" value="MBV6340176.1"/>
    <property type="molecule type" value="Genomic_DNA"/>
</dbReference>
<evidence type="ECO:0000313" key="1">
    <source>
        <dbReference type="EMBL" id="MBV6340176.1"/>
    </source>
</evidence>
<proteinExistence type="predicted"/>
<gene>
    <name evidence="1" type="ORF">HWQ67_01130</name>
</gene>
<dbReference type="RefSeq" id="WP_218250799.1">
    <property type="nucleotide sequence ID" value="NZ_JABXWD010000010.1"/>
</dbReference>
<evidence type="ECO:0000313" key="2">
    <source>
        <dbReference type="Proteomes" id="UP001196980"/>
    </source>
</evidence>